<dbReference type="GO" id="GO:0016787">
    <property type="term" value="F:hydrolase activity"/>
    <property type="evidence" value="ECO:0007669"/>
    <property type="project" value="InterPro"/>
</dbReference>
<keyword evidence="4" id="KW-1185">Reference proteome</keyword>
<dbReference type="InterPro" id="IPR006935">
    <property type="entry name" value="Helicase/UvrB_N"/>
</dbReference>
<dbReference type="InterPro" id="IPR027417">
    <property type="entry name" value="P-loop_NTPase"/>
</dbReference>
<feature type="region of interest" description="Disordered" evidence="1">
    <location>
        <begin position="554"/>
        <end position="582"/>
    </location>
</feature>
<dbReference type="PANTHER" id="PTHR47396">
    <property type="entry name" value="TYPE I RESTRICTION ENZYME ECOKI R PROTEIN"/>
    <property type="match status" value="1"/>
</dbReference>
<dbReference type="eggNOG" id="COG1061">
    <property type="taxonomic scope" value="Bacteria"/>
</dbReference>
<protein>
    <submittedName>
        <fullName evidence="3">DNA/RNA helicase, superfamily II</fullName>
    </submittedName>
</protein>
<name>K9W7Q3_9CYAN</name>
<evidence type="ECO:0000259" key="2">
    <source>
        <dbReference type="Pfam" id="PF04851"/>
    </source>
</evidence>
<dbReference type="GO" id="GO:0005524">
    <property type="term" value="F:ATP binding"/>
    <property type="evidence" value="ECO:0007669"/>
    <property type="project" value="InterPro"/>
</dbReference>
<evidence type="ECO:0000256" key="1">
    <source>
        <dbReference type="SAM" id="MobiDB-lite"/>
    </source>
</evidence>
<keyword evidence="3" id="KW-0347">Helicase</keyword>
<accession>K9W7Q3</accession>
<dbReference type="PANTHER" id="PTHR47396:SF1">
    <property type="entry name" value="ATP-DEPENDENT HELICASE IRC3-RELATED"/>
    <property type="match status" value="1"/>
</dbReference>
<dbReference type="Pfam" id="PF04851">
    <property type="entry name" value="ResIII"/>
    <property type="match status" value="1"/>
</dbReference>
<gene>
    <name evidence="3" type="ORF">Mic7113_0322</name>
</gene>
<dbReference type="EMBL" id="CP003630">
    <property type="protein sequence ID" value="AFZ16248.1"/>
    <property type="molecule type" value="Genomic_DNA"/>
</dbReference>
<organism evidence="3 4">
    <name type="scientific">Allocoleopsis franciscana PCC 7113</name>
    <dbReference type="NCBI Taxonomy" id="1173027"/>
    <lineage>
        <taxon>Bacteria</taxon>
        <taxon>Bacillati</taxon>
        <taxon>Cyanobacteriota</taxon>
        <taxon>Cyanophyceae</taxon>
        <taxon>Coleofasciculales</taxon>
        <taxon>Coleofasciculaceae</taxon>
        <taxon>Allocoleopsis</taxon>
        <taxon>Allocoleopsis franciscana</taxon>
    </lineage>
</organism>
<dbReference type="KEGG" id="mic:Mic7113_0322"/>
<dbReference type="AlphaFoldDB" id="K9W7Q3"/>
<evidence type="ECO:0000313" key="3">
    <source>
        <dbReference type="EMBL" id="AFZ16248.1"/>
    </source>
</evidence>
<dbReference type="RefSeq" id="WP_015180412.1">
    <property type="nucleotide sequence ID" value="NC_019738.1"/>
</dbReference>
<dbReference type="GO" id="GO:0003677">
    <property type="term" value="F:DNA binding"/>
    <property type="evidence" value="ECO:0007669"/>
    <property type="project" value="InterPro"/>
</dbReference>
<feature type="domain" description="Helicase/UvrB N-terminal" evidence="2">
    <location>
        <begin position="27"/>
        <end position="207"/>
    </location>
</feature>
<proteinExistence type="predicted"/>
<dbReference type="Proteomes" id="UP000010471">
    <property type="component" value="Chromosome"/>
</dbReference>
<keyword evidence="3" id="KW-0378">Hydrolase</keyword>
<dbReference type="GO" id="GO:0005829">
    <property type="term" value="C:cytosol"/>
    <property type="evidence" value="ECO:0007669"/>
    <property type="project" value="TreeGrafter"/>
</dbReference>
<dbReference type="SUPFAM" id="SSF52540">
    <property type="entry name" value="P-loop containing nucleoside triphosphate hydrolases"/>
    <property type="match status" value="1"/>
</dbReference>
<keyword evidence="3" id="KW-0067">ATP-binding</keyword>
<dbReference type="InterPro" id="IPR050742">
    <property type="entry name" value="Helicase_Restrict-Modif_Enz"/>
</dbReference>
<evidence type="ECO:0000313" key="4">
    <source>
        <dbReference type="Proteomes" id="UP000010471"/>
    </source>
</evidence>
<reference evidence="3 4" key="1">
    <citation type="submission" date="2012-06" db="EMBL/GenBank/DDBJ databases">
        <title>Finished chromosome of genome of Microcoleus sp. PCC 7113.</title>
        <authorList>
            <consortium name="US DOE Joint Genome Institute"/>
            <person name="Gugger M."/>
            <person name="Coursin T."/>
            <person name="Rippka R."/>
            <person name="Tandeau De Marsac N."/>
            <person name="Huntemann M."/>
            <person name="Wei C.-L."/>
            <person name="Han J."/>
            <person name="Detter J.C."/>
            <person name="Han C."/>
            <person name="Tapia R."/>
            <person name="Chen A."/>
            <person name="Kyrpides N."/>
            <person name="Mavromatis K."/>
            <person name="Markowitz V."/>
            <person name="Szeto E."/>
            <person name="Ivanova N."/>
            <person name="Pagani I."/>
            <person name="Pati A."/>
            <person name="Goodwin L."/>
            <person name="Nordberg H.P."/>
            <person name="Cantor M.N."/>
            <person name="Hua S.X."/>
            <person name="Woyke T."/>
            <person name="Kerfeld C.A."/>
        </authorList>
    </citation>
    <scope>NUCLEOTIDE SEQUENCE [LARGE SCALE GENOMIC DNA]</scope>
    <source>
        <strain evidence="3 4">PCC 7113</strain>
    </source>
</reference>
<dbReference type="Gene3D" id="3.40.50.300">
    <property type="entry name" value="P-loop containing nucleotide triphosphate hydrolases"/>
    <property type="match status" value="2"/>
</dbReference>
<sequence length="869" mass="98464">MMPDSDNYFLQYHSLVLNRLLQGQTGLYPHQQEALLAIYQKACRGEMDASPREAALILAGVGTGKTLIQAVTPFILAPWMKGRTALFLSDNCTLRARFLKDFPTDYKHRPRYDEWLLYRLKILPPGVPPPKIVELDASDFNSYAYCLNDANMLVSNRQFLVNLVSRGDIEPGSIGVIITDEAHFSAAMSYRTISNYFEQSLLTYFTGSKFRSDSQPLPHVRYTQVEDEDALGRSVLKYAPVADYEFTLQDAWKLNPPPIKKLMYKEATSTAFLIEENGEEIEYNFEEFLNKAETDKQWFRQILFADSFSMPVLEMAVEILVRKREHTGQPHAMLVRALNIPHTHRVAKLLEENFPILQGRVGVIHSEHESYDLAGRPSSILSRFYSGDYWVIVHCGLVGVGFDHQWISVSCCLCILKSMSPAEQEWGRALRRVPGEPPGYFPQLTHPNWGVVVTHSALGLRELFEKFQLGVTSDVIREEVVRERVRPLLTTEYEAGETLLHLSDTSTVKPGDMLQVRVPVVVREEVSSKFSLVKELRSTGSLLEEVKGKSPVVSESGGSYCVDEEDLTPPTPLPYQGRGEQKEMLEPDSPLLQGEGLGERSTPWQQEVNAISEKLTQIRSIRTYEIQVEAVLDDGTVQITPAWSDFPKGVGVDVSKSREPREERTAHFLSHIGLDWQVLVGEELISYRDYSRRVVLQKRGFDLDDQGEIVVGGVRLKDTMPQAAYELFLKGLETELASEVVEVPHPEAVARPDKAKIETQAIYGAQVRSFINDLFKGKNLIPDGTNGCSLVERPTKLLVEEMERVKAKGHEPDFKSNSALIHSAVFGFIKEKTGRSWSEHSSEQQYQEALKLARQFLLRLSEQLQWRRR</sequence>
<keyword evidence="3" id="KW-0547">Nucleotide-binding</keyword>
<dbReference type="GO" id="GO:0004386">
    <property type="term" value="F:helicase activity"/>
    <property type="evidence" value="ECO:0007669"/>
    <property type="project" value="UniProtKB-KW"/>
</dbReference>
<dbReference type="STRING" id="1173027.Mic7113_0322"/>
<dbReference type="HOGENOM" id="CLU_330308_0_0_3"/>